<dbReference type="Pfam" id="PF07777">
    <property type="entry name" value="MFMR"/>
    <property type="match status" value="1"/>
</dbReference>
<reference evidence="10 11" key="1">
    <citation type="journal article" date="2018" name="Nat. Genet.">
        <title>Extensive intraspecific gene order and gene structural variations between Mo17 and other maize genomes.</title>
        <authorList>
            <person name="Sun S."/>
            <person name="Zhou Y."/>
            <person name="Chen J."/>
            <person name="Shi J."/>
            <person name="Zhao H."/>
            <person name="Zhao H."/>
            <person name="Song W."/>
            <person name="Zhang M."/>
            <person name="Cui Y."/>
            <person name="Dong X."/>
            <person name="Liu H."/>
            <person name="Ma X."/>
            <person name="Jiao Y."/>
            <person name="Wang B."/>
            <person name="Wei X."/>
            <person name="Stein J.C."/>
            <person name="Glaubitz J.C."/>
            <person name="Lu F."/>
            <person name="Yu G."/>
            <person name="Liang C."/>
            <person name="Fengler K."/>
            <person name="Li B."/>
            <person name="Rafalski A."/>
            <person name="Schnable P.S."/>
            <person name="Ware D.H."/>
            <person name="Buckler E.S."/>
            <person name="Lai J."/>
        </authorList>
    </citation>
    <scope>NUCLEOTIDE SEQUENCE [LARGE SCALE GENOMIC DNA]</scope>
    <source>
        <strain evidence="11">cv. Missouri 17</strain>
        <tissue evidence="10">Seedling</tissue>
    </source>
</reference>
<proteinExistence type="inferred from homology"/>
<evidence type="ECO:0000256" key="1">
    <source>
        <dbReference type="ARBA" id="ARBA00004123"/>
    </source>
</evidence>
<dbReference type="EMBL" id="NCVQ01000004">
    <property type="protein sequence ID" value="PWZ32995.1"/>
    <property type="molecule type" value="Genomic_DNA"/>
</dbReference>
<evidence type="ECO:0000313" key="10">
    <source>
        <dbReference type="EMBL" id="PWZ32996.1"/>
    </source>
</evidence>
<evidence type="ECO:0000256" key="3">
    <source>
        <dbReference type="ARBA" id="ARBA00023015"/>
    </source>
</evidence>
<dbReference type="Gene3D" id="1.20.5.170">
    <property type="match status" value="1"/>
</dbReference>
<dbReference type="EMBL" id="NCVQ01000004">
    <property type="protein sequence ID" value="PWZ32996.1"/>
    <property type="molecule type" value="Genomic_DNA"/>
</dbReference>
<evidence type="ECO:0000256" key="2">
    <source>
        <dbReference type="ARBA" id="ARBA00007163"/>
    </source>
</evidence>
<dbReference type="Proteomes" id="UP000251960">
    <property type="component" value="Chromosome 3"/>
</dbReference>
<dbReference type="PANTHER" id="PTHR45967">
    <property type="entry name" value="G-BOX-BINDING FACTOR 3-RELATED"/>
    <property type="match status" value="1"/>
</dbReference>
<gene>
    <name evidence="10" type="ORF">Zm00014a_007447</name>
</gene>
<accession>A0A3L6FIF2</accession>
<evidence type="ECO:0000256" key="4">
    <source>
        <dbReference type="ARBA" id="ARBA00023125"/>
    </source>
</evidence>
<feature type="compositionally biased region" description="Basic and acidic residues" evidence="7">
    <location>
        <begin position="296"/>
        <end position="310"/>
    </location>
</feature>
<dbReference type="GO" id="GO:0000976">
    <property type="term" value="F:transcription cis-regulatory region binding"/>
    <property type="evidence" value="ECO:0007669"/>
    <property type="project" value="UniProtKB-ARBA"/>
</dbReference>
<evidence type="ECO:0000256" key="5">
    <source>
        <dbReference type="ARBA" id="ARBA00023163"/>
    </source>
</evidence>
<feature type="compositionally biased region" description="Basic and acidic residues" evidence="7">
    <location>
        <begin position="126"/>
        <end position="138"/>
    </location>
</feature>
<evidence type="ECO:0000313" key="9">
    <source>
        <dbReference type="EMBL" id="PWZ32995.1"/>
    </source>
</evidence>
<feature type="region of interest" description="Disordered" evidence="7">
    <location>
        <begin position="1"/>
        <end position="33"/>
    </location>
</feature>
<comment type="caution">
    <text evidence="10">The sequence shown here is derived from an EMBL/GenBank/DDBJ whole genome shotgun (WGS) entry which is preliminary data.</text>
</comment>
<feature type="compositionally biased region" description="Polar residues" evidence="7">
    <location>
        <begin position="208"/>
        <end position="218"/>
    </location>
</feature>
<accession>A0A3L6FIG7</accession>
<dbReference type="CDD" id="cd14702">
    <property type="entry name" value="bZIP_plant_GBF1"/>
    <property type="match status" value="1"/>
</dbReference>
<dbReference type="ExpressionAtlas" id="A0A3L6FIF2">
    <property type="expression patterns" value="baseline and differential"/>
</dbReference>
<protein>
    <submittedName>
        <fullName evidence="9">BZIP transcription factor 68</fullName>
    </submittedName>
</protein>
<dbReference type="InterPro" id="IPR046347">
    <property type="entry name" value="bZIP_sf"/>
</dbReference>
<dbReference type="AlphaFoldDB" id="A0A3L6FIF2"/>
<feature type="region of interest" description="Disordered" evidence="7">
    <location>
        <begin position="117"/>
        <end position="241"/>
    </location>
</feature>
<evidence type="ECO:0000256" key="7">
    <source>
        <dbReference type="SAM" id="MobiDB-lite"/>
    </source>
</evidence>
<dbReference type="InterPro" id="IPR004827">
    <property type="entry name" value="bZIP"/>
</dbReference>
<feature type="region of interest" description="Disordered" evidence="7">
    <location>
        <begin position="345"/>
        <end position="382"/>
    </location>
</feature>
<keyword evidence="6" id="KW-0539">Nucleus</keyword>
<feature type="compositionally biased region" description="Basic and acidic residues" evidence="7">
    <location>
        <begin position="345"/>
        <end position="363"/>
    </location>
</feature>
<keyword evidence="3" id="KW-0805">Transcription regulation</keyword>
<dbReference type="Pfam" id="PF16596">
    <property type="entry name" value="MFMR_assoc"/>
    <property type="match status" value="1"/>
</dbReference>
<comment type="similarity">
    <text evidence="2">Belongs to the bZIP family.</text>
</comment>
<evidence type="ECO:0000259" key="8">
    <source>
        <dbReference type="PROSITE" id="PS50217"/>
    </source>
</evidence>
<dbReference type="Pfam" id="PF00170">
    <property type="entry name" value="bZIP_1"/>
    <property type="match status" value="1"/>
</dbReference>
<dbReference type="InterPro" id="IPR045314">
    <property type="entry name" value="bZIP_plant_GBF1"/>
</dbReference>
<comment type="subcellular location">
    <subcellularLocation>
        <location evidence="1">Nucleus</location>
    </subcellularLocation>
</comment>
<dbReference type="PROSITE" id="PS50217">
    <property type="entry name" value="BZIP"/>
    <property type="match status" value="1"/>
</dbReference>
<organism evidence="10">
    <name type="scientific">Zea mays</name>
    <name type="common">Maize</name>
    <dbReference type="NCBI Taxonomy" id="4577"/>
    <lineage>
        <taxon>Eukaryota</taxon>
        <taxon>Viridiplantae</taxon>
        <taxon>Streptophyta</taxon>
        <taxon>Embryophyta</taxon>
        <taxon>Tracheophyta</taxon>
        <taxon>Spermatophyta</taxon>
        <taxon>Magnoliopsida</taxon>
        <taxon>Liliopsida</taxon>
        <taxon>Poales</taxon>
        <taxon>Poaceae</taxon>
        <taxon>PACMAD clade</taxon>
        <taxon>Panicoideae</taxon>
        <taxon>Andropogonodae</taxon>
        <taxon>Andropogoneae</taxon>
        <taxon>Tripsacinae</taxon>
        <taxon>Zea</taxon>
    </lineage>
</organism>
<feature type="domain" description="BZIP" evidence="8">
    <location>
        <begin position="287"/>
        <end position="350"/>
    </location>
</feature>
<dbReference type="SUPFAM" id="SSF57959">
    <property type="entry name" value="Leucine zipper domain"/>
    <property type="match status" value="1"/>
</dbReference>
<name>A0A3L6FIF2_MAIZE</name>
<dbReference type="PROSITE" id="PS00036">
    <property type="entry name" value="BZIP_BASIC"/>
    <property type="match status" value="1"/>
</dbReference>
<dbReference type="GO" id="GO:0005634">
    <property type="term" value="C:nucleus"/>
    <property type="evidence" value="ECO:0007669"/>
    <property type="project" value="UniProtKB-SubCell"/>
</dbReference>
<dbReference type="InterPro" id="IPR044827">
    <property type="entry name" value="GBF-like"/>
</dbReference>
<dbReference type="SMART" id="SM00338">
    <property type="entry name" value="BRLZ"/>
    <property type="match status" value="1"/>
</dbReference>
<sequence>MGSSGADTSSKPNKASAPQEQQQPATSGAATPAVYPDWSSFQAYPPIPPHGFFPSPVASSPQGHPYMWGAQPMIPPYGAPPYVMYPPGVYAHPSMASGAHPFTPYAITSPNGNADATGTTAVACDTDGKPSEGKDKSPTKRPKGTLGSLNMLTGKNPSEHGKTSGASANGATSQSGESGSDSSSEGSEGNSHNDSYKHSGQEQDGDVRSSQNGASRSPSEGKFNQAMAIMPMPSSGPVTGPTTNLNIGMDYWANTASSAPVIHGKVTPTTVPGAVVPAEQWIQDERELKRQKRKQSNRESARRSRLRKQAECEELAQRADVLKQENASLRDEVNRIRKEYEELVSKNNSLKEKLEGKQHKTDEAGLNNKLQHSGNDIQKKGN</sequence>
<dbReference type="InterPro" id="IPR012900">
    <property type="entry name" value="MFMR"/>
</dbReference>
<evidence type="ECO:0000256" key="6">
    <source>
        <dbReference type="ARBA" id="ARBA00023242"/>
    </source>
</evidence>
<feature type="compositionally biased region" description="Basic and acidic residues" evidence="7">
    <location>
        <begin position="194"/>
        <end position="207"/>
    </location>
</feature>
<dbReference type="GO" id="GO:0003700">
    <property type="term" value="F:DNA-binding transcription factor activity"/>
    <property type="evidence" value="ECO:0007669"/>
    <property type="project" value="InterPro"/>
</dbReference>
<feature type="region of interest" description="Disordered" evidence="7">
    <location>
        <begin position="286"/>
        <end position="310"/>
    </location>
</feature>
<evidence type="ECO:0000313" key="11">
    <source>
        <dbReference type="Proteomes" id="UP000251960"/>
    </source>
</evidence>
<feature type="compositionally biased region" description="Polar residues" evidence="7">
    <location>
        <begin position="147"/>
        <end position="156"/>
    </location>
</feature>
<keyword evidence="5" id="KW-0804">Transcription</keyword>
<keyword evidence="4" id="KW-0238">DNA-binding</keyword>
<feature type="compositionally biased region" description="Low complexity" evidence="7">
    <location>
        <begin position="173"/>
        <end position="193"/>
    </location>
</feature>
<feature type="compositionally biased region" description="Polar residues" evidence="7">
    <location>
        <begin position="1"/>
        <end position="29"/>
    </location>
</feature>
<dbReference type="PANTHER" id="PTHR45967:SF2">
    <property type="entry name" value="BZIP TRANSCRIPTION FACTOR 68"/>
    <property type="match status" value="1"/>
</dbReference>